<dbReference type="SMART" id="SM00422">
    <property type="entry name" value="HTH_MERR"/>
    <property type="match status" value="1"/>
</dbReference>
<evidence type="ECO:0000313" key="6">
    <source>
        <dbReference type="EMBL" id="EFV02591.1"/>
    </source>
</evidence>
<dbReference type="InterPro" id="IPR000551">
    <property type="entry name" value="MerR-type_HTH_dom"/>
</dbReference>
<comment type="caution">
    <text evidence="6">The sequence shown here is derived from an EMBL/GenBank/DDBJ whole genome shotgun (WGS) entry which is preliminary data.</text>
</comment>
<keyword evidence="3" id="KW-0238">DNA-binding</keyword>
<dbReference type="InterPro" id="IPR009061">
    <property type="entry name" value="DNA-bd_dom_put_sf"/>
</dbReference>
<dbReference type="GO" id="GO:0003677">
    <property type="term" value="F:DNA binding"/>
    <property type="evidence" value="ECO:0007669"/>
    <property type="project" value="UniProtKB-KW"/>
</dbReference>
<dbReference type="Pfam" id="PF13411">
    <property type="entry name" value="MerR_1"/>
    <property type="match status" value="1"/>
</dbReference>
<dbReference type="Pfam" id="PF06445">
    <property type="entry name" value="GyrI-like"/>
    <property type="match status" value="1"/>
</dbReference>
<dbReference type="eggNOG" id="COG0789">
    <property type="taxonomic scope" value="Bacteria"/>
</dbReference>
<dbReference type="InterPro" id="IPR029442">
    <property type="entry name" value="GyrI-like"/>
</dbReference>
<keyword evidence="2" id="KW-0805">Transcription regulation</keyword>
<gene>
    <name evidence="6" type="ORF">HMP0721_0277</name>
</gene>
<dbReference type="SUPFAM" id="SSF46955">
    <property type="entry name" value="Putative DNA-binding domain"/>
    <property type="match status" value="1"/>
</dbReference>
<keyword evidence="4" id="KW-0804">Transcription</keyword>
<keyword evidence="1" id="KW-0678">Repressor</keyword>
<evidence type="ECO:0000256" key="1">
    <source>
        <dbReference type="ARBA" id="ARBA00022491"/>
    </source>
</evidence>
<dbReference type="InterPro" id="IPR047057">
    <property type="entry name" value="MerR_fam"/>
</dbReference>
<feature type="domain" description="HTH merR-type" evidence="5">
    <location>
        <begin position="62"/>
        <end position="132"/>
    </location>
</feature>
<proteinExistence type="predicted"/>
<keyword evidence="7" id="KW-1185">Reference proteome</keyword>
<evidence type="ECO:0000256" key="4">
    <source>
        <dbReference type="ARBA" id="ARBA00023163"/>
    </source>
</evidence>
<organism evidence="6 7">
    <name type="scientific">Pseudoramibacter alactolyticus ATCC 23263</name>
    <dbReference type="NCBI Taxonomy" id="887929"/>
    <lineage>
        <taxon>Bacteria</taxon>
        <taxon>Bacillati</taxon>
        <taxon>Bacillota</taxon>
        <taxon>Clostridia</taxon>
        <taxon>Eubacteriales</taxon>
        <taxon>Eubacteriaceae</taxon>
        <taxon>Pseudoramibacter</taxon>
    </lineage>
</organism>
<dbReference type="Gene3D" id="1.10.1660.10">
    <property type="match status" value="1"/>
</dbReference>
<accession>E6ME44</accession>
<dbReference type="PROSITE" id="PS50937">
    <property type="entry name" value="HTH_MERR_2"/>
    <property type="match status" value="1"/>
</dbReference>
<dbReference type="EMBL" id="AEQN01000006">
    <property type="protein sequence ID" value="EFV02591.1"/>
    <property type="molecule type" value="Genomic_DNA"/>
</dbReference>
<sequence>MKKIMCYIPSEYVSVGNQGTSSANELRGLVVFYDKITKMQSMMEKRPKEAAMAEDCKDKAEKFSIGTVATLCHISVKTLRYYDKIDLLKPQYRKETSNYRYYSKEQLTTVYMIRRLRSLGFPLKDIQAILNARTLDGMLERVGSQLKAIEAEIADLQMRHREIALFEQRIQTGCDYLREHREHQEAQPSFQLMTLPEIYLFSKQKMIASYRNEEVNLENWIQIVEDAKRAAVSPVGSVFVTFHSEIFGQFLQNDCDVEYSIRVSPEDRDAPGVRVFGGIEAATTLHFGDYHDIIHTYIGLKRWIEAQGYHVSGYATEEFIVSPIDVGRSEDHVTRIMIPVSR</sequence>
<dbReference type="eggNOG" id="COG4978">
    <property type="taxonomic scope" value="Bacteria"/>
</dbReference>
<dbReference type="GO" id="GO:0003700">
    <property type="term" value="F:DNA-binding transcription factor activity"/>
    <property type="evidence" value="ECO:0007669"/>
    <property type="project" value="InterPro"/>
</dbReference>
<evidence type="ECO:0000313" key="7">
    <source>
        <dbReference type="Proteomes" id="UP000004754"/>
    </source>
</evidence>
<evidence type="ECO:0000256" key="2">
    <source>
        <dbReference type="ARBA" id="ARBA00023015"/>
    </source>
</evidence>
<dbReference type="STRING" id="887929.HMP0721_0277"/>
<evidence type="ECO:0000259" key="5">
    <source>
        <dbReference type="PROSITE" id="PS50937"/>
    </source>
</evidence>
<dbReference type="InterPro" id="IPR011256">
    <property type="entry name" value="Reg_factor_effector_dom_sf"/>
</dbReference>
<dbReference type="SUPFAM" id="SSF55136">
    <property type="entry name" value="Probable bacterial effector-binding domain"/>
    <property type="match status" value="1"/>
</dbReference>
<evidence type="ECO:0000256" key="3">
    <source>
        <dbReference type="ARBA" id="ARBA00023125"/>
    </source>
</evidence>
<dbReference type="PANTHER" id="PTHR30204">
    <property type="entry name" value="REDOX-CYCLING DRUG-SENSING TRANSCRIPTIONAL ACTIVATOR SOXR"/>
    <property type="match status" value="1"/>
</dbReference>
<dbReference type="Proteomes" id="UP000004754">
    <property type="component" value="Unassembled WGS sequence"/>
</dbReference>
<dbReference type="AlphaFoldDB" id="E6ME44"/>
<name>E6ME44_9FIRM</name>
<protein>
    <submittedName>
        <fullName evidence="6">Transcriptional regulator, MerR family</fullName>
    </submittedName>
</protein>
<dbReference type="CDD" id="cd01107">
    <property type="entry name" value="HTH_BmrR"/>
    <property type="match status" value="1"/>
</dbReference>
<dbReference type="PANTHER" id="PTHR30204:SF69">
    <property type="entry name" value="MERR-FAMILY TRANSCRIPTIONAL REGULATOR"/>
    <property type="match status" value="1"/>
</dbReference>
<dbReference type="Gene3D" id="3.20.80.10">
    <property type="entry name" value="Regulatory factor, effector binding domain"/>
    <property type="match status" value="1"/>
</dbReference>
<reference evidence="6 7" key="1">
    <citation type="submission" date="2010-12" db="EMBL/GenBank/DDBJ databases">
        <authorList>
            <person name="Muzny D."/>
            <person name="Qin X."/>
            <person name="Deng J."/>
            <person name="Jiang H."/>
            <person name="Liu Y."/>
            <person name="Qu J."/>
            <person name="Song X.-Z."/>
            <person name="Zhang L."/>
            <person name="Thornton R."/>
            <person name="Coyle M."/>
            <person name="Francisco L."/>
            <person name="Jackson L."/>
            <person name="Javaid M."/>
            <person name="Korchina V."/>
            <person name="Kovar C."/>
            <person name="Mata R."/>
            <person name="Mathew T."/>
            <person name="Ngo R."/>
            <person name="Nguyen L."/>
            <person name="Nguyen N."/>
            <person name="Okwuonu G."/>
            <person name="Ongeri F."/>
            <person name="Pham C."/>
            <person name="Simmons D."/>
            <person name="Wilczek-Boney K."/>
            <person name="Hale W."/>
            <person name="Jakkamsetti A."/>
            <person name="Pham P."/>
            <person name="Ruth R."/>
            <person name="San Lucas F."/>
            <person name="Warren J."/>
            <person name="Zhang J."/>
            <person name="Zhao Z."/>
            <person name="Zhou C."/>
            <person name="Zhu D."/>
            <person name="Lee S."/>
            <person name="Bess C."/>
            <person name="Blankenburg K."/>
            <person name="Forbes L."/>
            <person name="Fu Q."/>
            <person name="Gubbala S."/>
            <person name="Hirani K."/>
            <person name="Jayaseelan J.C."/>
            <person name="Lara F."/>
            <person name="Munidasa M."/>
            <person name="Palculict T."/>
            <person name="Patil S."/>
            <person name="Pu L.-L."/>
            <person name="Saada N."/>
            <person name="Tang L."/>
            <person name="Weissenberger G."/>
            <person name="Zhu Y."/>
            <person name="Hemphill L."/>
            <person name="Shang Y."/>
            <person name="Youmans B."/>
            <person name="Ayvaz T."/>
            <person name="Ross M."/>
            <person name="Santibanez J."/>
            <person name="Aqrawi P."/>
            <person name="Gross S."/>
            <person name="Joshi V."/>
            <person name="Fowler G."/>
            <person name="Nazareth L."/>
            <person name="Reid J."/>
            <person name="Worley K."/>
            <person name="Petrosino J."/>
            <person name="Highlander S."/>
            <person name="Gibbs R."/>
        </authorList>
    </citation>
    <scope>NUCLEOTIDE SEQUENCE [LARGE SCALE GENOMIC DNA]</scope>
    <source>
        <strain evidence="6 7">ATCC 23263</strain>
    </source>
</reference>
<dbReference type="HOGENOM" id="CLU_065103_2_1_9"/>